<evidence type="ECO:0000256" key="6">
    <source>
        <dbReference type="ARBA" id="ARBA00023014"/>
    </source>
</evidence>
<evidence type="ECO:0000256" key="2">
    <source>
        <dbReference type="ARBA" id="ARBA00022714"/>
    </source>
</evidence>
<evidence type="ECO:0000313" key="11">
    <source>
        <dbReference type="Proteomes" id="UP000697710"/>
    </source>
</evidence>
<comment type="similarity">
    <text evidence="8">Belongs to the Bfd family.</text>
</comment>
<comment type="caution">
    <text evidence="10">The sequence shown here is derived from an EMBL/GenBank/DDBJ whole genome shotgun (WGS) entry which is preliminary data.</text>
</comment>
<dbReference type="Gene3D" id="1.10.10.1100">
    <property type="entry name" value="BFD-like [2Fe-2S]-binding domain"/>
    <property type="match status" value="1"/>
</dbReference>
<organism evidence="10 11">
    <name type="scientific">Eiseniibacteriota bacterium</name>
    <dbReference type="NCBI Taxonomy" id="2212470"/>
    <lineage>
        <taxon>Bacteria</taxon>
        <taxon>Candidatus Eiseniibacteriota</taxon>
    </lineage>
</organism>
<evidence type="ECO:0000256" key="1">
    <source>
        <dbReference type="ARBA" id="ARBA00022448"/>
    </source>
</evidence>
<feature type="domain" description="BFD-like [2Fe-2S]-binding" evidence="9">
    <location>
        <begin position="3"/>
        <end position="50"/>
    </location>
</feature>
<dbReference type="AlphaFoldDB" id="A0A956RR30"/>
<dbReference type="InterPro" id="IPR052371">
    <property type="entry name" value="BFD-associated_ferredoxin"/>
</dbReference>
<name>A0A956RR30_UNCEI</name>
<gene>
    <name evidence="10" type="ORF">KC729_21800</name>
</gene>
<keyword evidence="3" id="KW-0479">Metal-binding</keyword>
<evidence type="ECO:0000313" key="10">
    <source>
        <dbReference type="EMBL" id="MCA9730331.1"/>
    </source>
</evidence>
<dbReference type="EMBL" id="JAGQHR010001112">
    <property type="protein sequence ID" value="MCA9730331.1"/>
    <property type="molecule type" value="Genomic_DNA"/>
</dbReference>
<keyword evidence="4" id="KW-0249">Electron transport</keyword>
<evidence type="ECO:0000256" key="3">
    <source>
        <dbReference type="ARBA" id="ARBA00022723"/>
    </source>
</evidence>
<keyword evidence="1" id="KW-0813">Transport</keyword>
<dbReference type="InterPro" id="IPR041854">
    <property type="entry name" value="BFD-like_2Fe2S-bd_dom_sf"/>
</dbReference>
<dbReference type="InterPro" id="IPR007419">
    <property type="entry name" value="BFD-like_2Fe2S-bd_dom"/>
</dbReference>
<evidence type="ECO:0000256" key="8">
    <source>
        <dbReference type="ARBA" id="ARBA00046332"/>
    </source>
</evidence>
<sequence>MWICLCKSVTDRQVREAIEAGARTLEDLMRLTDAGTDCRDCLEALRAMLAQEAGSASGSTPDSTDRE</sequence>
<keyword evidence="5" id="KW-0408">Iron</keyword>
<accession>A0A956RR30</accession>
<keyword evidence="6" id="KW-0411">Iron-sulfur</keyword>
<dbReference type="PANTHER" id="PTHR37424:SF1">
    <property type="entry name" value="BACTERIOFERRITIN-ASSOCIATED FERREDOXIN"/>
    <property type="match status" value="1"/>
</dbReference>
<dbReference type="GO" id="GO:0046872">
    <property type="term" value="F:metal ion binding"/>
    <property type="evidence" value="ECO:0007669"/>
    <property type="project" value="UniProtKB-KW"/>
</dbReference>
<evidence type="ECO:0000256" key="4">
    <source>
        <dbReference type="ARBA" id="ARBA00022982"/>
    </source>
</evidence>
<protein>
    <recommendedName>
        <fullName evidence="7">Bacterioferritin-associated ferredoxin</fullName>
    </recommendedName>
</protein>
<keyword evidence="2" id="KW-0001">2Fe-2S</keyword>
<dbReference type="Proteomes" id="UP000697710">
    <property type="component" value="Unassembled WGS sequence"/>
</dbReference>
<proteinExistence type="inferred from homology"/>
<evidence type="ECO:0000259" key="9">
    <source>
        <dbReference type="Pfam" id="PF04324"/>
    </source>
</evidence>
<dbReference type="GO" id="GO:0051537">
    <property type="term" value="F:2 iron, 2 sulfur cluster binding"/>
    <property type="evidence" value="ECO:0007669"/>
    <property type="project" value="UniProtKB-KW"/>
</dbReference>
<dbReference type="Pfam" id="PF04324">
    <property type="entry name" value="Fer2_BFD"/>
    <property type="match status" value="1"/>
</dbReference>
<dbReference type="PANTHER" id="PTHR37424">
    <property type="entry name" value="BACTERIOFERRITIN-ASSOCIATED FERREDOXIN"/>
    <property type="match status" value="1"/>
</dbReference>
<reference evidence="10" key="2">
    <citation type="journal article" date="2021" name="Microbiome">
        <title>Successional dynamics and alternative stable states in a saline activated sludge microbial community over 9 years.</title>
        <authorList>
            <person name="Wang Y."/>
            <person name="Ye J."/>
            <person name="Ju F."/>
            <person name="Liu L."/>
            <person name="Boyd J.A."/>
            <person name="Deng Y."/>
            <person name="Parks D.H."/>
            <person name="Jiang X."/>
            <person name="Yin X."/>
            <person name="Woodcroft B.J."/>
            <person name="Tyson G.W."/>
            <person name="Hugenholtz P."/>
            <person name="Polz M.F."/>
            <person name="Zhang T."/>
        </authorList>
    </citation>
    <scope>NUCLEOTIDE SEQUENCE</scope>
    <source>
        <strain evidence="10">HKST-UBA01</strain>
    </source>
</reference>
<evidence type="ECO:0000256" key="7">
    <source>
        <dbReference type="ARBA" id="ARBA00039386"/>
    </source>
</evidence>
<evidence type="ECO:0000256" key="5">
    <source>
        <dbReference type="ARBA" id="ARBA00023004"/>
    </source>
</evidence>
<reference evidence="10" key="1">
    <citation type="submission" date="2020-04" db="EMBL/GenBank/DDBJ databases">
        <authorList>
            <person name="Zhang T."/>
        </authorList>
    </citation>
    <scope>NUCLEOTIDE SEQUENCE</scope>
    <source>
        <strain evidence="10">HKST-UBA01</strain>
    </source>
</reference>